<dbReference type="EMBL" id="BARV01002367">
    <property type="protein sequence ID" value="GAH91235.1"/>
    <property type="molecule type" value="Genomic_DNA"/>
</dbReference>
<evidence type="ECO:0000313" key="1">
    <source>
        <dbReference type="EMBL" id="GAH91235.1"/>
    </source>
</evidence>
<dbReference type="AlphaFoldDB" id="X1KC61"/>
<organism evidence="1">
    <name type="scientific">marine sediment metagenome</name>
    <dbReference type="NCBI Taxonomy" id="412755"/>
    <lineage>
        <taxon>unclassified sequences</taxon>
        <taxon>metagenomes</taxon>
        <taxon>ecological metagenomes</taxon>
    </lineage>
</organism>
<feature type="non-terminal residue" evidence="1">
    <location>
        <position position="79"/>
    </location>
</feature>
<accession>X1KC61</accession>
<reference evidence="1" key="1">
    <citation type="journal article" date="2014" name="Front. Microbiol.">
        <title>High frequency of phylogenetically diverse reductive dehalogenase-homologous genes in deep subseafloor sedimentary metagenomes.</title>
        <authorList>
            <person name="Kawai M."/>
            <person name="Futagami T."/>
            <person name="Toyoda A."/>
            <person name="Takaki Y."/>
            <person name="Nishi S."/>
            <person name="Hori S."/>
            <person name="Arai W."/>
            <person name="Tsubouchi T."/>
            <person name="Morono Y."/>
            <person name="Uchiyama I."/>
            <person name="Ito T."/>
            <person name="Fujiyama A."/>
            <person name="Inagaki F."/>
            <person name="Takami H."/>
        </authorList>
    </citation>
    <scope>NUCLEOTIDE SEQUENCE</scope>
    <source>
        <strain evidence="1">Expedition CK06-06</strain>
    </source>
</reference>
<name>X1KC61_9ZZZZ</name>
<gene>
    <name evidence="1" type="ORF">S06H3_06164</name>
</gene>
<comment type="caution">
    <text evidence="1">The sequence shown here is derived from an EMBL/GenBank/DDBJ whole genome shotgun (WGS) entry which is preliminary data.</text>
</comment>
<proteinExistence type="predicted"/>
<sequence>MAEYLEKIAMETNEQCQRLVEDGYICKELYEKEVCKIVHLLKEPTEKNESLAQVIKNKVIKNGRIKGSLFKVTARRSYC</sequence>
<protein>
    <submittedName>
        <fullName evidence="1">Uncharacterized protein</fullName>
    </submittedName>
</protein>